<dbReference type="WBParaSite" id="ACAC_0001251601-mRNA-1">
    <property type="protein sequence ID" value="ACAC_0001251601-mRNA-1"/>
    <property type="gene ID" value="ACAC_0001251601"/>
</dbReference>
<evidence type="ECO:0000313" key="7">
    <source>
        <dbReference type="Proteomes" id="UP000035642"/>
    </source>
</evidence>
<dbReference type="InterPro" id="IPR045209">
    <property type="entry name" value="Rrp5"/>
</dbReference>
<evidence type="ECO:0000256" key="2">
    <source>
        <dbReference type="ARBA" id="ARBA00022552"/>
    </source>
</evidence>
<keyword evidence="4" id="KW-0539">Nucleus</keyword>
<reference evidence="8" key="2">
    <citation type="submission" date="2017-02" db="UniProtKB">
        <authorList>
            <consortium name="WormBaseParasite"/>
        </authorList>
    </citation>
    <scope>IDENTIFICATION</scope>
</reference>
<feature type="region of interest" description="Disordered" evidence="5">
    <location>
        <begin position="1"/>
        <end position="24"/>
    </location>
</feature>
<dbReference type="Proteomes" id="UP000035642">
    <property type="component" value="Unassembled WGS sequence"/>
</dbReference>
<feature type="domain" description="Pre-mRNA-splicing factor Syf1/CRNKL1-like C-terminal HAT-repeats" evidence="6">
    <location>
        <begin position="58"/>
        <end position="131"/>
    </location>
</feature>
<evidence type="ECO:0000256" key="1">
    <source>
        <dbReference type="ARBA" id="ARBA00004123"/>
    </source>
</evidence>
<dbReference type="SUPFAM" id="SSF48452">
    <property type="entry name" value="TPR-like"/>
    <property type="match status" value="2"/>
</dbReference>
<feature type="domain" description="Pre-mRNA-splicing factor Syf1/CRNKL1-like C-terminal HAT-repeats" evidence="6">
    <location>
        <begin position="137"/>
        <end position="282"/>
    </location>
</feature>
<dbReference type="GO" id="GO:0003723">
    <property type="term" value="F:RNA binding"/>
    <property type="evidence" value="ECO:0007669"/>
    <property type="project" value="TreeGrafter"/>
</dbReference>
<dbReference type="Gene3D" id="1.25.40.10">
    <property type="entry name" value="Tetratricopeptide repeat domain"/>
    <property type="match status" value="2"/>
</dbReference>
<evidence type="ECO:0000313" key="8">
    <source>
        <dbReference type="WBParaSite" id="ACAC_0001251601-mRNA-1"/>
    </source>
</evidence>
<dbReference type="InterPro" id="IPR003107">
    <property type="entry name" value="HAT"/>
</dbReference>
<dbReference type="InterPro" id="IPR055430">
    <property type="entry name" value="HAT_Syf1_CNRKL1_C"/>
</dbReference>
<evidence type="ECO:0000256" key="5">
    <source>
        <dbReference type="SAM" id="MobiDB-lite"/>
    </source>
</evidence>
<dbReference type="PANTHER" id="PTHR23270:SF10">
    <property type="entry name" value="PROTEIN RRP5 HOMOLOG"/>
    <property type="match status" value="1"/>
</dbReference>
<organism evidence="7 8">
    <name type="scientific">Angiostrongylus cantonensis</name>
    <name type="common">Rat lungworm</name>
    <dbReference type="NCBI Taxonomy" id="6313"/>
    <lineage>
        <taxon>Eukaryota</taxon>
        <taxon>Metazoa</taxon>
        <taxon>Ecdysozoa</taxon>
        <taxon>Nematoda</taxon>
        <taxon>Chromadorea</taxon>
        <taxon>Rhabditida</taxon>
        <taxon>Rhabditina</taxon>
        <taxon>Rhabditomorpha</taxon>
        <taxon>Strongyloidea</taxon>
        <taxon>Metastrongylidae</taxon>
        <taxon>Angiostrongylus</taxon>
    </lineage>
</organism>
<dbReference type="Pfam" id="PF23231">
    <property type="entry name" value="HAT_Syf1_CNRKL1_C"/>
    <property type="match status" value="2"/>
</dbReference>
<protein>
    <submittedName>
        <fullName evidence="8">TPR_REGION domain-containing protein</fullName>
    </submittedName>
</protein>
<dbReference type="STRING" id="6313.A0A0K0DLM4"/>
<dbReference type="SMART" id="SM00386">
    <property type="entry name" value="HAT"/>
    <property type="match status" value="6"/>
</dbReference>
<dbReference type="GO" id="GO:0032040">
    <property type="term" value="C:small-subunit processome"/>
    <property type="evidence" value="ECO:0007669"/>
    <property type="project" value="TreeGrafter"/>
</dbReference>
<keyword evidence="7" id="KW-1185">Reference proteome</keyword>
<dbReference type="GO" id="GO:0006364">
    <property type="term" value="P:rRNA processing"/>
    <property type="evidence" value="ECO:0007669"/>
    <property type="project" value="UniProtKB-KW"/>
</dbReference>
<dbReference type="AlphaFoldDB" id="A0A0K0DLM4"/>
<evidence type="ECO:0000259" key="6">
    <source>
        <dbReference type="Pfam" id="PF23231"/>
    </source>
</evidence>
<keyword evidence="3" id="KW-0677">Repeat</keyword>
<comment type="subcellular location">
    <subcellularLocation>
        <location evidence="1">Nucleus</location>
    </subcellularLocation>
</comment>
<sequence length="306" mass="35531">LAAVGKIGSDVANESSDQPIRSDMEKERVLVSRETELSGDLNPETHEDFARLLRKDPNSAEIWIRYISFFLEKNDLRMARATAERALTVINYREETEIFNIWTAYLNMEVAYGDENSTKEIFQRSCGNADALKMHIQMAEADEVYEVMLKKFRANSDDIWTLYGEHLMKTDRADKARDLMKKALTSVPKQRHVPIISRFAQMEFRKGDIERGRTLFESLVSAYPKKTDLWLVYADLSLKHSGIEMARQILERACSQRLSMHKLRALFRKWMEAEERFGDDKSRLLVGSKAAKFLELNLVDFEETEE</sequence>
<reference evidence="7" key="1">
    <citation type="submission" date="2012-09" db="EMBL/GenBank/DDBJ databases">
        <authorList>
            <person name="Martin A.A."/>
        </authorList>
    </citation>
    <scope>NUCLEOTIDE SEQUENCE</scope>
</reference>
<name>A0A0K0DLM4_ANGCA</name>
<evidence type="ECO:0000256" key="4">
    <source>
        <dbReference type="ARBA" id="ARBA00023242"/>
    </source>
</evidence>
<dbReference type="InterPro" id="IPR011990">
    <property type="entry name" value="TPR-like_helical_dom_sf"/>
</dbReference>
<accession>A0A0K0DLM4</accession>
<dbReference type="PANTHER" id="PTHR23270">
    <property type="entry name" value="PROGRAMMED CELL DEATH PROTEIN 11 PRE-RRNA PROCESSING PROTEIN RRP5"/>
    <property type="match status" value="1"/>
</dbReference>
<proteinExistence type="predicted"/>
<keyword evidence="2" id="KW-0698">rRNA processing</keyword>
<evidence type="ECO:0000256" key="3">
    <source>
        <dbReference type="ARBA" id="ARBA00022737"/>
    </source>
</evidence>